<feature type="compositionally biased region" description="Basic residues" evidence="1">
    <location>
        <begin position="84"/>
        <end position="93"/>
    </location>
</feature>
<dbReference type="Proteomes" id="UP001596302">
    <property type="component" value="Unassembled WGS sequence"/>
</dbReference>
<reference evidence="3" key="1">
    <citation type="journal article" date="2019" name="Int. J. Syst. Evol. Microbiol.">
        <title>The Global Catalogue of Microorganisms (GCM) 10K type strain sequencing project: providing services to taxonomists for standard genome sequencing and annotation.</title>
        <authorList>
            <consortium name="The Broad Institute Genomics Platform"/>
            <consortium name="The Broad Institute Genome Sequencing Center for Infectious Disease"/>
            <person name="Wu L."/>
            <person name="Ma J."/>
        </authorList>
    </citation>
    <scope>NUCLEOTIDE SEQUENCE [LARGE SCALE GENOMIC DNA]</scope>
    <source>
        <strain evidence="3">CCM 8391</strain>
    </source>
</reference>
<dbReference type="RefSeq" id="WP_379583219.1">
    <property type="nucleotide sequence ID" value="NZ_JBHSQW010000009.1"/>
</dbReference>
<proteinExistence type="predicted"/>
<feature type="region of interest" description="Disordered" evidence="1">
    <location>
        <begin position="45"/>
        <end position="93"/>
    </location>
</feature>
<sequence length="93" mass="9231">MTMARVTNIGITVIADGAGTRLPAGASGDVAPETAAAWVAAGHAVYTDDTPAPAEPDKGRRRDSSRRAPRTGAAAPTGGAGASRRGRHAAPDA</sequence>
<dbReference type="EMBL" id="JBHSQW010000009">
    <property type="protein sequence ID" value="MFC5993548.1"/>
    <property type="molecule type" value="Genomic_DNA"/>
</dbReference>
<organism evidence="2 3">
    <name type="scientific">Pseudonocardia hispaniensis</name>
    <dbReference type="NCBI Taxonomy" id="904933"/>
    <lineage>
        <taxon>Bacteria</taxon>
        <taxon>Bacillati</taxon>
        <taxon>Actinomycetota</taxon>
        <taxon>Actinomycetes</taxon>
        <taxon>Pseudonocardiales</taxon>
        <taxon>Pseudonocardiaceae</taxon>
        <taxon>Pseudonocardia</taxon>
    </lineage>
</organism>
<evidence type="ECO:0000313" key="3">
    <source>
        <dbReference type="Proteomes" id="UP001596302"/>
    </source>
</evidence>
<evidence type="ECO:0000256" key="1">
    <source>
        <dbReference type="SAM" id="MobiDB-lite"/>
    </source>
</evidence>
<evidence type="ECO:0000313" key="2">
    <source>
        <dbReference type="EMBL" id="MFC5993548.1"/>
    </source>
</evidence>
<gene>
    <name evidence="2" type="ORF">ACFQE5_04870</name>
</gene>
<keyword evidence="3" id="KW-1185">Reference proteome</keyword>
<feature type="compositionally biased region" description="Basic and acidic residues" evidence="1">
    <location>
        <begin position="55"/>
        <end position="66"/>
    </location>
</feature>
<protein>
    <submittedName>
        <fullName evidence="2">Uncharacterized protein</fullName>
    </submittedName>
</protein>
<accession>A0ABW1IYL6</accession>
<name>A0ABW1IYL6_9PSEU</name>
<comment type="caution">
    <text evidence="2">The sequence shown here is derived from an EMBL/GenBank/DDBJ whole genome shotgun (WGS) entry which is preliminary data.</text>
</comment>